<proteinExistence type="predicted"/>
<sequence>MNGAHSLGMSILDSISLSELCQIYHVVRLYLLMVMKVTVFGIPGEELKGVHSARELVGGITGTQTSASLHRT</sequence>
<organism evidence="1">
    <name type="scientific">Tanacetum cinerariifolium</name>
    <name type="common">Dalmatian daisy</name>
    <name type="synonym">Chrysanthemum cinerariifolium</name>
    <dbReference type="NCBI Taxonomy" id="118510"/>
    <lineage>
        <taxon>Eukaryota</taxon>
        <taxon>Viridiplantae</taxon>
        <taxon>Streptophyta</taxon>
        <taxon>Embryophyta</taxon>
        <taxon>Tracheophyta</taxon>
        <taxon>Spermatophyta</taxon>
        <taxon>Magnoliopsida</taxon>
        <taxon>eudicotyledons</taxon>
        <taxon>Gunneridae</taxon>
        <taxon>Pentapetalae</taxon>
        <taxon>asterids</taxon>
        <taxon>campanulids</taxon>
        <taxon>Asterales</taxon>
        <taxon>Asteraceae</taxon>
        <taxon>Asteroideae</taxon>
        <taxon>Anthemideae</taxon>
        <taxon>Anthemidinae</taxon>
        <taxon>Tanacetum</taxon>
    </lineage>
</organism>
<accession>A0A699KG52</accession>
<gene>
    <name evidence="1" type="ORF">Tci_661612</name>
</gene>
<protein>
    <submittedName>
        <fullName evidence="1">NADPH:adrenodoxin oxidoreductase, mitochondrial isoform X1</fullName>
    </submittedName>
</protein>
<dbReference type="AlphaFoldDB" id="A0A699KG52"/>
<comment type="caution">
    <text evidence="1">The sequence shown here is derived from an EMBL/GenBank/DDBJ whole genome shotgun (WGS) entry which is preliminary data.</text>
</comment>
<dbReference type="EMBL" id="BKCJ010509560">
    <property type="protein sequence ID" value="GFA89640.1"/>
    <property type="molecule type" value="Genomic_DNA"/>
</dbReference>
<reference evidence="1" key="1">
    <citation type="journal article" date="2019" name="Sci. Rep.">
        <title>Draft genome of Tanacetum cinerariifolium, the natural source of mosquito coil.</title>
        <authorList>
            <person name="Yamashiro T."/>
            <person name="Shiraishi A."/>
            <person name="Satake H."/>
            <person name="Nakayama K."/>
        </authorList>
    </citation>
    <scope>NUCLEOTIDE SEQUENCE</scope>
</reference>
<name>A0A699KG52_TANCI</name>
<evidence type="ECO:0000313" key="1">
    <source>
        <dbReference type="EMBL" id="GFA89640.1"/>
    </source>
</evidence>